<dbReference type="Pfam" id="PF05199">
    <property type="entry name" value="GMC_oxred_C"/>
    <property type="match status" value="1"/>
</dbReference>
<evidence type="ECO:0000313" key="5">
    <source>
        <dbReference type="Proteomes" id="UP000824596"/>
    </source>
</evidence>
<reference evidence="4" key="1">
    <citation type="submission" date="2021-09" db="EMBL/GenBank/DDBJ databases">
        <title>A high-quality genome of the endoparasitic fungus Hirsutella rhossiliensis with a comparison of Hirsutella genomes reveals transposable elements contributing to genome size variation.</title>
        <authorList>
            <person name="Lin R."/>
            <person name="Jiao Y."/>
            <person name="Sun X."/>
            <person name="Ling J."/>
            <person name="Xie B."/>
            <person name="Cheng X."/>
        </authorList>
    </citation>
    <scope>NUCLEOTIDE SEQUENCE</scope>
    <source>
        <strain evidence="4">HR02</strain>
    </source>
</reference>
<comment type="similarity">
    <text evidence="1">Belongs to the GMC oxidoreductase family.</text>
</comment>
<dbReference type="GO" id="GO:0050660">
    <property type="term" value="F:flavin adenine dinucleotide binding"/>
    <property type="evidence" value="ECO:0007669"/>
    <property type="project" value="InterPro"/>
</dbReference>
<dbReference type="InterPro" id="IPR036188">
    <property type="entry name" value="FAD/NAD-bd_sf"/>
</dbReference>
<keyword evidence="5" id="KW-1185">Reference proteome</keyword>
<dbReference type="SUPFAM" id="SSF54373">
    <property type="entry name" value="FAD-linked reductases, C-terminal domain"/>
    <property type="match status" value="1"/>
</dbReference>
<evidence type="ECO:0000256" key="1">
    <source>
        <dbReference type="ARBA" id="ARBA00010790"/>
    </source>
</evidence>
<name>A0A9P8SF45_9HYPO</name>
<comment type="caution">
    <text evidence="4">The sequence shown here is derived from an EMBL/GenBank/DDBJ whole genome shotgun (WGS) entry which is preliminary data.</text>
</comment>
<dbReference type="EMBL" id="JAIZPD010000012">
    <property type="protein sequence ID" value="KAH0959689.1"/>
    <property type="molecule type" value="Genomic_DNA"/>
</dbReference>
<dbReference type="SUPFAM" id="SSF51905">
    <property type="entry name" value="FAD/NAD(P)-binding domain"/>
    <property type="match status" value="1"/>
</dbReference>
<dbReference type="Gene3D" id="3.30.560.10">
    <property type="entry name" value="Glucose Oxidase, domain 3"/>
    <property type="match status" value="1"/>
</dbReference>
<feature type="domain" description="Glucose-methanol-choline oxidoreductase C-terminal" evidence="3">
    <location>
        <begin position="133"/>
        <end position="270"/>
    </location>
</feature>
<proteinExistence type="inferred from homology"/>
<dbReference type="PANTHER" id="PTHR11552">
    <property type="entry name" value="GLUCOSE-METHANOL-CHOLINE GMC OXIDOREDUCTASE"/>
    <property type="match status" value="1"/>
</dbReference>
<dbReference type="GeneID" id="68358600"/>
<evidence type="ECO:0000313" key="4">
    <source>
        <dbReference type="EMBL" id="KAH0959689.1"/>
    </source>
</evidence>
<dbReference type="InterPro" id="IPR007867">
    <property type="entry name" value="GMC_OxRtase_C"/>
</dbReference>
<accession>A0A9P8SF45</accession>
<evidence type="ECO:0000259" key="3">
    <source>
        <dbReference type="Pfam" id="PF05199"/>
    </source>
</evidence>
<dbReference type="AlphaFoldDB" id="A0A9P8SF45"/>
<protein>
    <submittedName>
        <fullName evidence="4">GMC oxidoreductase domain-containing protein</fullName>
    </submittedName>
</protein>
<dbReference type="PANTHER" id="PTHR11552:SF213">
    <property type="entry name" value="DEHYDROGENASE, PUTATIVE-RELATED"/>
    <property type="match status" value="1"/>
</dbReference>
<gene>
    <name evidence="4" type="ORF">HRG_09471</name>
</gene>
<sequence length="286" mass="31233">MSGDEASTARTRAPSTGPRCPGPIVSKPGLLKLSGIGPGKELRRWGIPVVVDLPGVGTNLQDRGSIAERGAYTTSGLALAILKKSSVAPEIPDVFIAGTAAKFKGYFPGYSREAGADPRYWTWVVLKAHTRNRGGTIQLRSADPRDVPIINFNYFESGTNYAHEADKDAQALVEGLNFARKASNINDTAEFQENWPGREFGSKEAEKQWVKDQAWGHHASCTCPIGADNDPMAVLDSRFRVRGVDGLRVVDASIFPNIPGYFLVLPVYMISEKAADTIHQDSRRRY</sequence>
<dbReference type="OrthoDB" id="269227at2759"/>
<organism evidence="4 5">
    <name type="scientific">Hirsutella rhossiliensis</name>
    <dbReference type="NCBI Taxonomy" id="111463"/>
    <lineage>
        <taxon>Eukaryota</taxon>
        <taxon>Fungi</taxon>
        <taxon>Dikarya</taxon>
        <taxon>Ascomycota</taxon>
        <taxon>Pezizomycotina</taxon>
        <taxon>Sordariomycetes</taxon>
        <taxon>Hypocreomycetidae</taxon>
        <taxon>Hypocreales</taxon>
        <taxon>Ophiocordycipitaceae</taxon>
        <taxon>Hirsutella</taxon>
    </lineage>
</organism>
<dbReference type="Proteomes" id="UP000824596">
    <property type="component" value="Unassembled WGS sequence"/>
</dbReference>
<dbReference type="Gene3D" id="3.50.50.60">
    <property type="entry name" value="FAD/NAD(P)-binding domain"/>
    <property type="match status" value="2"/>
</dbReference>
<dbReference type="GO" id="GO:0016614">
    <property type="term" value="F:oxidoreductase activity, acting on CH-OH group of donors"/>
    <property type="evidence" value="ECO:0007669"/>
    <property type="project" value="InterPro"/>
</dbReference>
<feature type="region of interest" description="Disordered" evidence="2">
    <location>
        <begin position="1"/>
        <end position="21"/>
    </location>
</feature>
<dbReference type="RefSeq" id="XP_044717202.1">
    <property type="nucleotide sequence ID" value="XM_044867942.1"/>
</dbReference>
<dbReference type="InterPro" id="IPR012132">
    <property type="entry name" value="GMC_OxRdtase"/>
</dbReference>
<evidence type="ECO:0000256" key="2">
    <source>
        <dbReference type="SAM" id="MobiDB-lite"/>
    </source>
</evidence>